<comment type="similarity">
    <text evidence="7">Belongs to the reverse transcriptase family. Telomerase subfamily.</text>
</comment>
<dbReference type="GO" id="GO:0000333">
    <property type="term" value="C:telomerase catalytic core complex"/>
    <property type="evidence" value="ECO:0007669"/>
    <property type="project" value="TreeGrafter"/>
</dbReference>
<dbReference type="PANTHER" id="PTHR12066:SF0">
    <property type="entry name" value="TELOMERASE REVERSE TRANSCRIPTASE"/>
    <property type="match status" value="1"/>
</dbReference>
<evidence type="ECO:0000256" key="3">
    <source>
        <dbReference type="ARBA" id="ARBA00022723"/>
    </source>
</evidence>
<evidence type="ECO:0000313" key="10">
    <source>
        <dbReference type="Proteomes" id="UP000077115"/>
    </source>
</evidence>
<dbReference type="InterPro" id="IPR021891">
    <property type="entry name" value="Telomerase_RBD"/>
</dbReference>
<dbReference type="EC" id="2.7.7.49" evidence="7"/>
<dbReference type="InterPro" id="IPR003545">
    <property type="entry name" value="Telomerase_RT"/>
</dbReference>
<evidence type="ECO:0000259" key="8">
    <source>
        <dbReference type="SMART" id="SM00975"/>
    </source>
</evidence>
<keyword evidence="1 7" id="KW-0808">Transferase</keyword>
<dbReference type="GO" id="GO:0003720">
    <property type="term" value="F:telomerase activity"/>
    <property type="evidence" value="ECO:0007669"/>
    <property type="project" value="InterPro"/>
</dbReference>
<reference evidence="9 10" key="2">
    <citation type="submission" date="2016-05" db="EMBL/GenBank/DDBJ databases">
        <title>Lineage-specific infection strategies underlie the spectrum of fungal disease in amphibians.</title>
        <authorList>
            <person name="Cuomo C.A."/>
            <person name="Farrer R.A."/>
            <person name="James T."/>
            <person name="Longcore J."/>
            <person name="Birren B."/>
        </authorList>
    </citation>
    <scope>NUCLEOTIDE SEQUENCE [LARGE SCALE GENOMIC DNA]</scope>
    <source>
        <strain evidence="9 10">JEL423</strain>
    </source>
</reference>
<comment type="function">
    <text evidence="7">Telomerase is a ribonucleoprotein enzyme essential for the replication of chromosome termini in most eukaryotes. It elongates telomeres. It is a reverse transcriptase that adds simple sequence repeats to chromosome ends by copying a template sequence within the RNA component of the enzyme.</text>
</comment>
<keyword evidence="7" id="KW-0158">Chromosome</keyword>
<dbReference type="Proteomes" id="UP000077115">
    <property type="component" value="Unassembled WGS sequence"/>
</dbReference>
<sequence>MVDVKDGVKRILDMHIRQQQVSSFVKSVLKHIIPNDIWGDDSNRDAFMAVVVQLVSLRRYEVLSLQNIGNGIKISKMAWLTSGIKPALHLSTCEAEKQRQMLYEFLYWLFADVVVSLIKTNFYATDTVPFKNRVFYFRHETWSRINQSLQSVFKRNLLKPIEMPLVTSALAGESFHKALGFSTTRLIPKESGARMIMNLGRKPKPKELAQIGLNPEQIKQLMCYRYNGENLLSINQLLTNAHHVLTLEKTEQSDLMKTTMLGLDDIYTRFKAFKLGLVAASADGSIPQLYCCKMDIASCFDTINQDKLLSLLQSFLTKTDYVIQKYAVLYASGDRIRRVFQKRARDAGQLS</sequence>
<dbReference type="OrthoDB" id="289721at2759"/>
<dbReference type="Pfam" id="PF12009">
    <property type="entry name" value="Telomerase_RBD"/>
    <property type="match status" value="1"/>
</dbReference>
<dbReference type="PANTHER" id="PTHR12066">
    <property type="entry name" value="TELOMERASE REVERSE TRANSCRIPTASE"/>
    <property type="match status" value="1"/>
</dbReference>
<evidence type="ECO:0000256" key="1">
    <source>
        <dbReference type="ARBA" id="ARBA00022679"/>
    </source>
</evidence>
<keyword evidence="4 7" id="KW-0460">Magnesium</keyword>
<gene>
    <name evidence="9" type="ORF">BDEG_20227</name>
</gene>
<dbReference type="EMBL" id="DS022300">
    <property type="protein sequence ID" value="OAJ36007.1"/>
    <property type="molecule type" value="Genomic_DNA"/>
</dbReference>
<dbReference type="SMART" id="SM00975">
    <property type="entry name" value="Telomerase_RBD"/>
    <property type="match status" value="1"/>
</dbReference>
<comment type="subcellular location">
    <subcellularLocation>
        <location evidence="7">Nucleus</location>
    </subcellularLocation>
    <subcellularLocation>
        <location evidence="7">Chromosome</location>
        <location evidence="7">Telomere</location>
    </subcellularLocation>
</comment>
<dbReference type="GO" id="GO:0007004">
    <property type="term" value="P:telomere maintenance via telomerase"/>
    <property type="evidence" value="ECO:0007669"/>
    <property type="project" value="TreeGrafter"/>
</dbReference>
<evidence type="ECO:0000256" key="5">
    <source>
        <dbReference type="ARBA" id="ARBA00022918"/>
    </source>
</evidence>
<protein>
    <recommendedName>
        <fullName evidence="7">Telomerase reverse transcriptase</fullName>
        <ecNumber evidence="7">2.7.7.49</ecNumber>
    </recommendedName>
    <alternativeName>
        <fullName evidence="7">Telomerase catalytic subunit</fullName>
    </alternativeName>
</protein>
<dbReference type="GO" id="GO:0042162">
    <property type="term" value="F:telomeric DNA binding"/>
    <property type="evidence" value="ECO:0007669"/>
    <property type="project" value="TreeGrafter"/>
</dbReference>
<name>A0A177W7E2_BATDL</name>
<dbReference type="AlphaFoldDB" id="A0A177W7E2"/>
<dbReference type="STRING" id="403673.A0A177W7E2"/>
<reference evidence="9 10" key="1">
    <citation type="submission" date="2006-10" db="EMBL/GenBank/DDBJ databases">
        <title>The Genome Sequence of Batrachochytrium dendrobatidis JEL423.</title>
        <authorList>
            <consortium name="The Broad Institute Genome Sequencing Platform"/>
            <person name="Birren B."/>
            <person name="Lander E."/>
            <person name="Galagan J."/>
            <person name="Cuomo C."/>
            <person name="Devon K."/>
            <person name="Jaffe D."/>
            <person name="Butler J."/>
            <person name="Alvarez P."/>
            <person name="Gnerre S."/>
            <person name="Grabherr M."/>
            <person name="Kleber M."/>
            <person name="Mauceli E."/>
            <person name="Brockman W."/>
            <person name="Young S."/>
            <person name="LaButti K."/>
            <person name="Sykes S."/>
            <person name="DeCaprio D."/>
            <person name="Crawford M."/>
            <person name="Koehrsen M."/>
            <person name="Engels R."/>
            <person name="Montgomery P."/>
            <person name="Pearson M."/>
            <person name="Howarth C."/>
            <person name="Larson L."/>
            <person name="White J."/>
            <person name="O'Leary S."/>
            <person name="Kodira C."/>
            <person name="Zeng Q."/>
            <person name="Yandava C."/>
            <person name="Alvarado L."/>
            <person name="Longcore J."/>
            <person name="James T."/>
        </authorList>
    </citation>
    <scope>NUCLEOTIDE SEQUENCE [LARGE SCALE GENOMIC DNA]</scope>
    <source>
        <strain evidence="9 10">JEL423</strain>
    </source>
</reference>
<dbReference type="GO" id="GO:0000781">
    <property type="term" value="C:chromosome, telomeric region"/>
    <property type="evidence" value="ECO:0007669"/>
    <property type="project" value="UniProtKB-SubCell"/>
</dbReference>
<comment type="catalytic activity">
    <reaction evidence="6 7">
        <text>DNA(n) + a 2'-deoxyribonucleoside 5'-triphosphate = DNA(n+1) + diphosphate</text>
        <dbReference type="Rhea" id="RHEA:22508"/>
        <dbReference type="Rhea" id="RHEA-COMP:17339"/>
        <dbReference type="Rhea" id="RHEA-COMP:17340"/>
        <dbReference type="ChEBI" id="CHEBI:33019"/>
        <dbReference type="ChEBI" id="CHEBI:61560"/>
        <dbReference type="ChEBI" id="CHEBI:173112"/>
        <dbReference type="EC" id="2.7.7.49"/>
    </reaction>
</comment>
<keyword evidence="3 7" id="KW-0479">Metal-binding</keyword>
<dbReference type="GO" id="GO:0070034">
    <property type="term" value="F:telomerase RNA binding"/>
    <property type="evidence" value="ECO:0007669"/>
    <property type="project" value="TreeGrafter"/>
</dbReference>
<keyword evidence="7" id="KW-0539">Nucleus</keyword>
<evidence type="ECO:0000256" key="4">
    <source>
        <dbReference type="ARBA" id="ARBA00022842"/>
    </source>
</evidence>
<feature type="domain" description="Telomerase ribonucleoprotein complex - RNA-binding" evidence="8">
    <location>
        <begin position="19"/>
        <end position="154"/>
    </location>
</feature>
<proteinExistence type="inferred from homology"/>
<dbReference type="Gene3D" id="1.10.132.70">
    <property type="match status" value="1"/>
</dbReference>
<keyword evidence="2 7" id="KW-0548">Nucleotidyltransferase</keyword>
<keyword evidence="7" id="KW-0779">Telomere</keyword>
<evidence type="ECO:0000313" key="9">
    <source>
        <dbReference type="EMBL" id="OAJ36007.1"/>
    </source>
</evidence>
<accession>A0A177W7E2</accession>
<organism evidence="9 10">
    <name type="scientific">Batrachochytrium dendrobatidis (strain JEL423)</name>
    <dbReference type="NCBI Taxonomy" id="403673"/>
    <lineage>
        <taxon>Eukaryota</taxon>
        <taxon>Fungi</taxon>
        <taxon>Fungi incertae sedis</taxon>
        <taxon>Chytridiomycota</taxon>
        <taxon>Chytridiomycota incertae sedis</taxon>
        <taxon>Chytridiomycetes</taxon>
        <taxon>Rhizophydiales</taxon>
        <taxon>Rhizophydiales incertae sedis</taxon>
        <taxon>Batrachochytrium</taxon>
    </lineage>
</organism>
<evidence type="ECO:0000256" key="6">
    <source>
        <dbReference type="ARBA" id="ARBA00048173"/>
    </source>
</evidence>
<dbReference type="VEuPathDB" id="FungiDB:BDEG_20227"/>
<dbReference type="GO" id="GO:0046872">
    <property type="term" value="F:metal ion binding"/>
    <property type="evidence" value="ECO:0007669"/>
    <property type="project" value="UniProtKB-KW"/>
</dbReference>
<keyword evidence="5 7" id="KW-0695">RNA-directed DNA polymerase</keyword>
<evidence type="ECO:0000256" key="2">
    <source>
        <dbReference type="ARBA" id="ARBA00022695"/>
    </source>
</evidence>
<evidence type="ECO:0000256" key="7">
    <source>
        <dbReference type="RuleBase" id="RU365061"/>
    </source>
</evidence>